<evidence type="ECO:0000313" key="2">
    <source>
        <dbReference type="Proteomes" id="UP000594638"/>
    </source>
</evidence>
<reference evidence="1 2" key="1">
    <citation type="submission" date="2019-12" db="EMBL/GenBank/DDBJ databases">
        <authorList>
            <person name="Alioto T."/>
            <person name="Alioto T."/>
            <person name="Gomez Garrido J."/>
        </authorList>
    </citation>
    <scope>NUCLEOTIDE SEQUENCE [LARGE SCALE GENOMIC DNA]</scope>
</reference>
<feature type="non-terminal residue" evidence="1">
    <location>
        <position position="1"/>
    </location>
</feature>
<proteinExistence type="predicted"/>
<accession>A0A8S0PSR3</accession>
<dbReference type="PANTHER" id="PTHR31384:SF150">
    <property type="entry name" value="AUXIN RESPONSE FACTOR 6"/>
    <property type="match status" value="1"/>
</dbReference>
<dbReference type="GO" id="GO:0003677">
    <property type="term" value="F:DNA binding"/>
    <property type="evidence" value="ECO:0007669"/>
    <property type="project" value="InterPro"/>
</dbReference>
<keyword evidence="2" id="KW-1185">Reference proteome</keyword>
<gene>
    <name evidence="1" type="ORF">OLEA9_D001355</name>
</gene>
<name>A0A8S0PSR3_OLEEU</name>
<dbReference type="GO" id="GO:0006355">
    <property type="term" value="P:regulation of DNA-templated transcription"/>
    <property type="evidence" value="ECO:0007669"/>
    <property type="project" value="InterPro"/>
</dbReference>
<dbReference type="Proteomes" id="UP000594638">
    <property type="component" value="Unassembled WGS sequence"/>
</dbReference>
<dbReference type="PANTHER" id="PTHR31384">
    <property type="entry name" value="AUXIN RESPONSE FACTOR 4-RELATED"/>
    <property type="match status" value="1"/>
</dbReference>
<organism evidence="1 2">
    <name type="scientific">Olea europaea subsp. europaea</name>
    <dbReference type="NCBI Taxonomy" id="158383"/>
    <lineage>
        <taxon>Eukaryota</taxon>
        <taxon>Viridiplantae</taxon>
        <taxon>Streptophyta</taxon>
        <taxon>Embryophyta</taxon>
        <taxon>Tracheophyta</taxon>
        <taxon>Spermatophyta</taxon>
        <taxon>Magnoliopsida</taxon>
        <taxon>eudicotyledons</taxon>
        <taxon>Gunneridae</taxon>
        <taxon>Pentapetalae</taxon>
        <taxon>asterids</taxon>
        <taxon>lamiids</taxon>
        <taxon>Lamiales</taxon>
        <taxon>Oleaceae</taxon>
        <taxon>Oleeae</taxon>
        <taxon>Olea</taxon>
    </lineage>
</organism>
<dbReference type="InterPro" id="IPR044835">
    <property type="entry name" value="ARF_plant"/>
</dbReference>
<dbReference type="GO" id="GO:0009725">
    <property type="term" value="P:response to hormone"/>
    <property type="evidence" value="ECO:0007669"/>
    <property type="project" value="InterPro"/>
</dbReference>
<comment type="caution">
    <text evidence="1">The sequence shown here is derived from an EMBL/GenBank/DDBJ whole genome shotgun (WGS) entry which is preliminary data.</text>
</comment>
<dbReference type="EMBL" id="CACTIH010000115">
    <property type="protein sequence ID" value="CAA2954458.1"/>
    <property type="molecule type" value="Genomic_DNA"/>
</dbReference>
<evidence type="ECO:0000313" key="1">
    <source>
        <dbReference type="EMBL" id="CAA2954458.1"/>
    </source>
</evidence>
<protein>
    <submittedName>
        <fullName evidence="1">Auxin response factor 6-like isoform X1</fullName>
    </submittedName>
</protein>
<dbReference type="OrthoDB" id="2016915at2759"/>
<dbReference type="AlphaFoldDB" id="A0A8S0PSR3"/>
<sequence>MDLLENVGQFAAATNKEINTHIPNYVSLLPQLLCQLHSITMYADVETDEIYAQMTLQPLTSVPVSLIIWLSISLATINKKV</sequence>
<dbReference type="Gramene" id="OE9D001355T1">
    <property type="protein sequence ID" value="OE9D001355C1"/>
    <property type="gene ID" value="OE9D001355"/>
</dbReference>